<dbReference type="InterPro" id="IPR023395">
    <property type="entry name" value="MCP_dom_sf"/>
</dbReference>
<dbReference type="SUPFAM" id="SSF103506">
    <property type="entry name" value="Mitochondrial carrier"/>
    <property type="match status" value="1"/>
</dbReference>
<gene>
    <name evidence="6" type="ORF">BASA50_006677</name>
</gene>
<keyword evidence="4" id="KW-1133">Transmembrane helix</keyword>
<evidence type="ECO:0000256" key="2">
    <source>
        <dbReference type="ARBA" id="ARBA00022692"/>
    </source>
</evidence>
<dbReference type="Gene3D" id="1.50.40.10">
    <property type="entry name" value="Mitochondrial carrier domain"/>
    <property type="match status" value="1"/>
</dbReference>
<name>A0ABQ8F9R9_9FUNG</name>
<evidence type="ECO:0000313" key="6">
    <source>
        <dbReference type="EMBL" id="KAH6594430.1"/>
    </source>
</evidence>
<organism evidence="6 7">
    <name type="scientific">Batrachochytrium salamandrivorans</name>
    <dbReference type="NCBI Taxonomy" id="1357716"/>
    <lineage>
        <taxon>Eukaryota</taxon>
        <taxon>Fungi</taxon>
        <taxon>Fungi incertae sedis</taxon>
        <taxon>Chytridiomycota</taxon>
        <taxon>Chytridiomycota incertae sedis</taxon>
        <taxon>Chytridiomycetes</taxon>
        <taxon>Rhizophydiales</taxon>
        <taxon>Rhizophydiales incertae sedis</taxon>
        <taxon>Batrachochytrium</taxon>
    </lineage>
</organism>
<keyword evidence="3" id="KW-0677">Repeat</keyword>
<keyword evidence="7" id="KW-1185">Reference proteome</keyword>
<evidence type="ECO:0000256" key="1">
    <source>
        <dbReference type="ARBA" id="ARBA00004370"/>
    </source>
</evidence>
<sequence length="471" mass="50750">MSLFGLGSSDPLSAFGKSSTNDTVSDSYPLKISNSISTHAGNLASSASGAFKNAAAAANTTTTNGLGGVAAGASMGMSPFAFGLDLGKDEPNWAAFAVQHYLEAILTSPLMVVETLTDVQYQKRIDSNAEDDSYTNYESVHPGSAGRVMPLFLPRMHSDISSNLRQITDSELEGISGLFKGHVTNFLFRALFTVIQPGIEEFMNDILDVFEDVNPSTNIISHAVTGAVLCPLETIRTRLIVQATSSSRRRYFGPAHVLYSMASEERPTTFSSALSTIYTSRVLLPSILVHAAGAFVRFFSSRIIQEELGLDPAFSPMLFRFATLGFLAVEAAVVAPLEMVRKRLQVQRIDAFRASPNPAANSNSSKAQTFESVVETSAVPYTGMFNCIGSIIAEEGGKRPISRTTKKTSNLSAADWQDVYGGGIEKPATGVWSSVTNLSRGIATLYRGFWARYASTVILYISNEISQDDGW</sequence>
<comment type="subcellular location">
    <subcellularLocation>
        <location evidence="1">Membrane</location>
    </subcellularLocation>
</comment>
<reference evidence="6 7" key="1">
    <citation type="submission" date="2021-02" db="EMBL/GenBank/DDBJ databases">
        <title>Variation within the Batrachochytrium salamandrivorans European outbreak.</title>
        <authorList>
            <person name="Kelly M."/>
            <person name="Pasmans F."/>
            <person name="Shea T.P."/>
            <person name="Munoz J.F."/>
            <person name="Carranza S."/>
            <person name="Cuomo C.A."/>
            <person name="Martel A."/>
        </authorList>
    </citation>
    <scope>NUCLEOTIDE SEQUENCE [LARGE SCALE GENOMIC DNA]</scope>
    <source>
        <strain evidence="6 7">AMFP18/2</strain>
    </source>
</reference>
<dbReference type="Proteomes" id="UP001648503">
    <property type="component" value="Unassembled WGS sequence"/>
</dbReference>
<dbReference type="PANTHER" id="PTHR24089">
    <property type="entry name" value="SOLUTE CARRIER FAMILY 25"/>
    <property type="match status" value="1"/>
</dbReference>
<accession>A0ABQ8F9R9</accession>
<keyword evidence="2" id="KW-0812">Transmembrane</keyword>
<proteinExistence type="predicted"/>
<keyword evidence="5" id="KW-0472">Membrane</keyword>
<evidence type="ECO:0000256" key="3">
    <source>
        <dbReference type="ARBA" id="ARBA00022737"/>
    </source>
</evidence>
<evidence type="ECO:0000313" key="7">
    <source>
        <dbReference type="Proteomes" id="UP001648503"/>
    </source>
</evidence>
<protein>
    <recommendedName>
        <fullName evidence="8">Mitochondrial carrier</fullName>
    </recommendedName>
</protein>
<evidence type="ECO:0008006" key="8">
    <source>
        <dbReference type="Google" id="ProtNLM"/>
    </source>
</evidence>
<comment type="caution">
    <text evidence="6">The sequence shown here is derived from an EMBL/GenBank/DDBJ whole genome shotgun (WGS) entry which is preliminary data.</text>
</comment>
<evidence type="ECO:0000256" key="4">
    <source>
        <dbReference type="ARBA" id="ARBA00022989"/>
    </source>
</evidence>
<evidence type="ECO:0000256" key="5">
    <source>
        <dbReference type="ARBA" id="ARBA00023136"/>
    </source>
</evidence>
<dbReference type="EMBL" id="JAFCIX010000335">
    <property type="protein sequence ID" value="KAH6594430.1"/>
    <property type="molecule type" value="Genomic_DNA"/>
</dbReference>